<feature type="transmembrane region" description="Helical" evidence="1">
    <location>
        <begin position="218"/>
        <end position="245"/>
    </location>
</feature>
<feature type="transmembrane region" description="Helical" evidence="1">
    <location>
        <begin position="121"/>
        <end position="141"/>
    </location>
</feature>
<dbReference type="PANTHER" id="PTHR40465:SF1">
    <property type="entry name" value="DUF6534 DOMAIN-CONTAINING PROTEIN"/>
    <property type="match status" value="1"/>
</dbReference>
<keyword evidence="4" id="KW-1185">Reference proteome</keyword>
<dbReference type="AlphaFoldDB" id="S8F2G7"/>
<accession>S8F2G7</accession>
<keyword evidence="1" id="KW-0472">Membrane</keyword>
<feature type="transmembrane region" description="Helical" evidence="1">
    <location>
        <begin position="90"/>
        <end position="109"/>
    </location>
</feature>
<proteinExistence type="predicted"/>
<dbReference type="PANTHER" id="PTHR40465">
    <property type="entry name" value="CHROMOSOME 1, WHOLE GENOME SHOTGUN SEQUENCE"/>
    <property type="match status" value="1"/>
</dbReference>
<evidence type="ECO:0000313" key="4">
    <source>
        <dbReference type="Proteomes" id="UP000015241"/>
    </source>
</evidence>
<evidence type="ECO:0000313" key="3">
    <source>
        <dbReference type="EMBL" id="EPS95980.1"/>
    </source>
</evidence>
<gene>
    <name evidence="3" type="ORF">FOMPIDRAFT_85854</name>
</gene>
<dbReference type="EMBL" id="KE504196">
    <property type="protein sequence ID" value="EPS95980.1"/>
    <property type="molecule type" value="Genomic_DNA"/>
</dbReference>
<keyword evidence="1" id="KW-0812">Transmembrane</keyword>
<sequence length="331" mass="37085">MSDAPTELGAPDAGASGPILLQALSQYFLQGVVLSQGAKFWGTQRSRNDSKVLCVYVATLVLLSLLQTILETYKVWHEVIFKRHWYMSRLHWTEFLANGLICTFCEVFLIRRCWKFTTRNYWILAPLATLSFSLLVAYVYLVGSIAMAHAFDPEPVLQAVRIEKVINAVTGYADPLKAGYWAFPFWVFGSLVLSITLTGILSWYLYKSKIGIVQTDQLVQTIINVTWETAALPTVSIVVAAAFYCSKELTSVRHLDLFFSLLTGKLYTLGVLRTLNLRTRFRASMVGHDLGGRQSLSDFDWNSASTRVGSLDQTVSASLLQIGSTIKSRHF</sequence>
<dbReference type="HOGENOM" id="CLU_060142_0_0_1"/>
<dbReference type="eggNOG" id="ENOG502SS2X">
    <property type="taxonomic scope" value="Eukaryota"/>
</dbReference>
<dbReference type="Proteomes" id="UP000015241">
    <property type="component" value="Unassembled WGS sequence"/>
</dbReference>
<feature type="transmembrane region" description="Helical" evidence="1">
    <location>
        <begin position="257"/>
        <end position="275"/>
    </location>
</feature>
<dbReference type="OrthoDB" id="3251949at2759"/>
<dbReference type="InParanoid" id="S8F2G7"/>
<name>S8F2G7_FOMSC</name>
<reference evidence="3 4" key="1">
    <citation type="journal article" date="2012" name="Science">
        <title>The Paleozoic origin of enzymatic lignin decomposition reconstructed from 31 fungal genomes.</title>
        <authorList>
            <person name="Floudas D."/>
            <person name="Binder M."/>
            <person name="Riley R."/>
            <person name="Barry K."/>
            <person name="Blanchette R.A."/>
            <person name="Henrissat B."/>
            <person name="Martinez A.T."/>
            <person name="Otillar R."/>
            <person name="Spatafora J.W."/>
            <person name="Yadav J.S."/>
            <person name="Aerts A."/>
            <person name="Benoit I."/>
            <person name="Boyd A."/>
            <person name="Carlson A."/>
            <person name="Copeland A."/>
            <person name="Coutinho P.M."/>
            <person name="de Vries R.P."/>
            <person name="Ferreira P."/>
            <person name="Findley K."/>
            <person name="Foster B."/>
            <person name="Gaskell J."/>
            <person name="Glotzer D."/>
            <person name="Gorecki P."/>
            <person name="Heitman J."/>
            <person name="Hesse C."/>
            <person name="Hori C."/>
            <person name="Igarashi K."/>
            <person name="Jurgens J.A."/>
            <person name="Kallen N."/>
            <person name="Kersten P."/>
            <person name="Kohler A."/>
            <person name="Kuees U."/>
            <person name="Kumar T.K.A."/>
            <person name="Kuo A."/>
            <person name="LaButti K."/>
            <person name="Larrondo L.F."/>
            <person name="Lindquist E."/>
            <person name="Ling A."/>
            <person name="Lombard V."/>
            <person name="Lucas S."/>
            <person name="Lundell T."/>
            <person name="Martin R."/>
            <person name="McLaughlin D.J."/>
            <person name="Morgenstern I."/>
            <person name="Morin E."/>
            <person name="Murat C."/>
            <person name="Nagy L.G."/>
            <person name="Nolan M."/>
            <person name="Ohm R.A."/>
            <person name="Patyshakuliyeva A."/>
            <person name="Rokas A."/>
            <person name="Ruiz-Duenas F.J."/>
            <person name="Sabat G."/>
            <person name="Salamov A."/>
            <person name="Samejima M."/>
            <person name="Schmutz J."/>
            <person name="Slot J.C."/>
            <person name="St John F."/>
            <person name="Stenlid J."/>
            <person name="Sun H."/>
            <person name="Sun S."/>
            <person name="Syed K."/>
            <person name="Tsang A."/>
            <person name="Wiebenga A."/>
            <person name="Young D."/>
            <person name="Pisabarro A."/>
            <person name="Eastwood D.C."/>
            <person name="Martin F."/>
            <person name="Cullen D."/>
            <person name="Grigoriev I.V."/>
            <person name="Hibbett D.S."/>
        </authorList>
    </citation>
    <scope>NUCLEOTIDE SEQUENCE</scope>
    <source>
        <strain evidence="4">FP-58527</strain>
    </source>
</reference>
<feature type="domain" description="DUF6534" evidence="2">
    <location>
        <begin position="191"/>
        <end position="279"/>
    </location>
</feature>
<feature type="transmembrane region" description="Helical" evidence="1">
    <location>
        <begin position="52"/>
        <end position="70"/>
    </location>
</feature>
<dbReference type="Pfam" id="PF20152">
    <property type="entry name" value="DUF6534"/>
    <property type="match status" value="1"/>
</dbReference>
<dbReference type="InterPro" id="IPR045339">
    <property type="entry name" value="DUF6534"/>
</dbReference>
<feature type="transmembrane region" description="Helical" evidence="1">
    <location>
        <begin position="185"/>
        <end position="206"/>
    </location>
</feature>
<keyword evidence="1" id="KW-1133">Transmembrane helix</keyword>
<organism evidence="3 4">
    <name type="scientific">Fomitopsis schrenkii</name>
    <name type="common">Brown rot fungus</name>
    <dbReference type="NCBI Taxonomy" id="2126942"/>
    <lineage>
        <taxon>Eukaryota</taxon>
        <taxon>Fungi</taxon>
        <taxon>Dikarya</taxon>
        <taxon>Basidiomycota</taxon>
        <taxon>Agaricomycotina</taxon>
        <taxon>Agaricomycetes</taxon>
        <taxon>Polyporales</taxon>
        <taxon>Fomitopsis</taxon>
    </lineage>
</organism>
<evidence type="ECO:0000256" key="1">
    <source>
        <dbReference type="SAM" id="Phobius"/>
    </source>
</evidence>
<evidence type="ECO:0000259" key="2">
    <source>
        <dbReference type="Pfam" id="PF20152"/>
    </source>
</evidence>
<dbReference type="STRING" id="743788.S8F2G7"/>
<protein>
    <recommendedName>
        <fullName evidence="2">DUF6534 domain-containing protein</fullName>
    </recommendedName>
</protein>